<dbReference type="Proteomes" id="UP001189429">
    <property type="component" value="Unassembled WGS sequence"/>
</dbReference>
<evidence type="ECO:0000313" key="4">
    <source>
        <dbReference type="Proteomes" id="UP001189429"/>
    </source>
</evidence>
<name>A0ABN9UGP3_9DINO</name>
<sequence>MHQCGHTHPRCVRVVIMGTRCILTCVVWAVPVLLQWSSRDCHMKCEAGARSCVQHQQAPERSPCANSAFGIILHVQICLWPASARLPCSPTLLALEDDLLGPGADPDVSLGSSQYAGRRYDEEDDLLACSADIAVPLGASQHTDRRDEEDDLLACSTDPAVPLGSSQQADRRDDEEASLEDDLLATADGAPAARPATWARAEAAGPEEGDEDDLLGPSSSPAAQEAPQEDDDDNLL</sequence>
<organism evidence="3 4">
    <name type="scientific">Prorocentrum cordatum</name>
    <dbReference type="NCBI Taxonomy" id="2364126"/>
    <lineage>
        <taxon>Eukaryota</taxon>
        <taxon>Sar</taxon>
        <taxon>Alveolata</taxon>
        <taxon>Dinophyceae</taxon>
        <taxon>Prorocentrales</taxon>
        <taxon>Prorocentraceae</taxon>
        <taxon>Prorocentrum</taxon>
    </lineage>
</organism>
<keyword evidence="2" id="KW-0472">Membrane</keyword>
<feature type="compositionally biased region" description="Low complexity" evidence="1">
    <location>
        <begin position="184"/>
        <end position="204"/>
    </location>
</feature>
<accession>A0ABN9UGP3</accession>
<evidence type="ECO:0000256" key="1">
    <source>
        <dbReference type="SAM" id="MobiDB-lite"/>
    </source>
</evidence>
<proteinExistence type="predicted"/>
<evidence type="ECO:0000256" key="2">
    <source>
        <dbReference type="SAM" id="Phobius"/>
    </source>
</evidence>
<feature type="compositionally biased region" description="Acidic residues" evidence="1">
    <location>
        <begin position="205"/>
        <end position="214"/>
    </location>
</feature>
<feature type="compositionally biased region" description="Acidic residues" evidence="1">
    <location>
        <begin position="227"/>
        <end position="236"/>
    </location>
</feature>
<protein>
    <submittedName>
        <fullName evidence="3">Uncharacterized protein</fullName>
    </submittedName>
</protein>
<keyword evidence="4" id="KW-1185">Reference proteome</keyword>
<evidence type="ECO:0000313" key="3">
    <source>
        <dbReference type="EMBL" id="CAK0858781.1"/>
    </source>
</evidence>
<feature type="transmembrane region" description="Helical" evidence="2">
    <location>
        <begin position="12"/>
        <end position="34"/>
    </location>
</feature>
<reference evidence="3" key="1">
    <citation type="submission" date="2023-10" db="EMBL/GenBank/DDBJ databases">
        <authorList>
            <person name="Chen Y."/>
            <person name="Shah S."/>
            <person name="Dougan E. K."/>
            <person name="Thang M."/>
            <person name="Chan C."/>
        </authorList>
    </citation>
    <scope>NUCLEOTIDE SEQUENCE [LARGE SCALE GENOMIC DNA]</scope>
</reference>
<keyword evidence="2" id="KW-0812">Transmembrane</keyword>
<gene>
    <name evidence="3" type="ORF">PCOR1329_LOCUS48376</name>
</gene>
<feature type="region of interest" description="Disordered" evidence="1">
    <location>
        <begin position="140"/>
        <end position="236"/>
    </location>
</feature>
<comment type="caution">
    <text evidence="3">The sequence shown here is derived from an EMBL/GenBank/DDBJ whole genome shotgun (WGS) entry which is preliminary data.</text>
</comment>
<dbReference type="EMBL" id="CAUYUJ010015838">
    <property type="protein sequence ID" value="CAK0858781.1"/>
    <property type="molecule type" value="Genomic_DNA"/>
</dbReference>
<keyword evidence="2" id="KW-1133">Transmembrane helix</keyword>
<feature type="compositionally biased region" description="Low complexity" evidence="1">
    <location>
        <begin position="215"/>
        <end position="226"/>
    </location>
</feature>